<evidence type="ECO:0000313" key="3">
    <source>
        <dbReference type="EMBL" id="KAK3357939.1"/>
    </source>
</evidence>
<dbReference type="SUPFAM" id="SSF58113">
    <property type="entry name" value="Apolipoprotein A-I"/>
    <property type="match status" value="1"/>
</dbReference>
<proteinExistence type="predicted"/>
<organism evidence="3 4">
    <name type="scientific">Lasiosphaeria hispida</name>
    <dbReference type="NCBI Taxonomy" id="260671"/>
    <lineage>
        <taxon>Eukaryota</taxon>
        <taxon>Fungi</taxon>
        <taxon>Dikarya</taxon>
        <taxon>Ascomycota</taxon>
        <taxon>Pezizomycotina</taxon>
        <taxon>Sordariomycetes</taxon>
        <taxon>Sordariomycetidae</taxon>
        <taxon>Sordariales</taxon>
        <taxon>Lasiosphaeriaceae</taxon>
        <taxon>Lasiosphaeria</taxon>
    </lineage>
</organism>
<evidence type="ECO:0000313" key="4">
    <source>
        <dbReference type="Proteomes" id="UP001275084"/>
    </source>
</evidence>
<evidence type="ECO:0000256" key="2">
    <source>
        <dbReference type="SAM" id="MobiDB-lite"/>
    </source>
</evidence>
<feature type="compositionally biased region" description="Low complexity" evidence="2">
    <location>
        <begin position="26"/>
        <end position="46"/>
    </location>
</feature>
<dbReference type="AlphaFoldDB" id="A0AAJ0HND0"/>
<gene>
    <name evidence="3" type="ORF">B0T25DRAFT_174444</name>
</gene>
<dbReference type="Gene3D" id="1.20.120.20">
    <property type="entry name" value="Apolipoprotein"/>
    <property type="match status" value="1"/>
</dbReference>
<feature type="coiled-coil region" evidence="1">
    <location>
        <begin position="381"/>
        <end position="412"/>
    </location>
</feature>
<evidence type="ECO:0008006" key="5">
    <source>
        <dbReference type="Google" id="ProtNLM"/>
    </source>
</evidence>
<reference evidence="3" key="2">
    <citation type="submission" date="2023-06" db="EMBL/GenBank/DDBJ databases">
        <authorList>
            <consortium name="Lawrence Berkeley National Laboratory"/>
            <person name="Haridas S."/>
            <person name="Hensen N."/>
            <person name="Bonometti L."/>
            <person name="Westerberg I."/>
            <person name="Brannstrom I.O."/>
            <person name="Guillou S."/>
            <person name="Cros-Aarteil S."/>
            <person name="Calhoun S."/>
            <person name="Kuo A."/>
            <person name="Mondo S."/>
            <person name="Pangilinan J."/>
            <person name="Riley R."/>
            <person name="Labutti K."/>
            <person name="Andreopoulos B."/>
            <person name="Lipzen A."/>
            <person name="Chen C."/>
            <person name="Yanf M."/>
            <person name="Daum C."/>
            <person name="Ng V."/>
            <person name="Clum A."/>
            <person name="Steindorff A."/>
            <person name="Ohm R."/>
            <person name="Martin F."/>
            <person name="Silar P."/>
            <person name="Natvig D."/>
            <person name="Lalanne C."/>
            <person name="Gautier V."/>
            <person name="Ament-Velasquez S.L."/>
            <person name="Kruys A."/>
            <person name="Hutchinson M.I."/>
            <person name="Powell A.J."/>
            <person name="Barry K."/>
            <person name="Miller A.N."/>
            <person name="Grigoriev I.V."/>
            <person name="Debuchy R."/>
            <person name="Gladieux P."/>
            <person name="Thoren M.H."/>
            <person name="Johannesson H."/>
        </authorList>
    </citation>
    <scope>NUCLEOTIDE SEQUENCE</scope>
    <source>
        <strain evidence="3">CBS 955.72</strain>
    </source>
</reference>
<sequence length="415" mass="44773">MFTARTLARGAPKAARAIRASKPPRRLQSTTTSSQATPPPNSSHLASGIAGGLAGASLLYGIYLFTPSGRMTSKINKAAREANSKYQAAAATLKDKAPSTDEAVDRLKQICYSYVAWVPGGRAYVDTAFKDIAAIREKNSEEVDKLVDETYKKFQGIAKAGLSIEAVGKVYEALGELSKRLAKLAGGAAEQILENHPQLKDKVGGPIEQLKEMGEQYGPEAKKMVDETWDQVGDVLSSGFSADSVSKVKKLVEEKTQKLKELGEKVWEKGMEQAKPYLDKNPQAKKLIEENQDILKKGNATDLFKQVKTAVEEGDTSKLEDYVKKAVEKAKSSTAGQGASSLMGSTGFTALGQFLGGGSGKIQEDIEVLTEVVNNHSSEGKKLLEETKEELKKMLEDKAKKAQGIVDSAQKQKAN</sequence>
<keyword evidence="1" id="KW-0175">Coiled coil</keyword>
<feature type="region of interest" description="Disordered" evidence="2">
    <location>
        <begin position="1"/>
        <end position="46"/>
    </location>
</feature>
<name>A0AAJ0HND0_9PEZI</name>
<protein>
    <recommendedName>
        <fullName evidence="5">Apolipoprotein/apolipophorin</fullName>
    </recommendedName>
</protein>
<evidence type="ECO:0000256" key="1">
    <source>
        <dbReference type="SAM" id="Coils"/>
    </source>
</evidence>
<accession>A0AAJ0HND0</accession>
<dbReference type="EMBL" id="JAUIQD010000003">
    <property type="protein sequence ID" value="KAK3357939.1"/>
    <property type="molecule type" value="Genomic_DNA"/>
</dbReference>
<comment type="caution">
    <text evidence="3">The sequence shown here is derived from an EMBL/GenBank/DDBJ whole genome shotgun (WGS) entry which is preliminary data.</text>
</comment>
<keyword evidence="4" id="KW-1185">Reference proteome</keyword>
<reference evidence="3" key="1">
    <citation type="journal article" date="2023" name="Mol. Phylogenet. Evol.">
        <title>Genome-scale phylogeny and comparative genomics of the fungal order Sordariales.</title>
        <authorList>
            <person name="Hensen N."/>
            <person name="Bonometti L."/>
            <person name="Westerberg I."/>
            <person name="Brannstrom I.O."/>
            <person name="Guillou S."/>
            <person name="Cros-Aarteil S."/>
            <person name="Calhoun S."/>
            <person name="Haridas S."/>
            <person name="Kuo A."/>
            <person name="Mondo S."/>
            <person name="Pangilinan J."/>
            <person name="Riley R."/>
            <person name="LaButti K."/>
            <person name="Andreopoulos B."/>
            <person name="Lipzen A."/>
            <person name="Chen C."/>
            <person name="Yan M."/>
            <person name="Daum C."/>
            <person name="Ng V."/>
            <person name="Clum A."/>
            <person name="Steindorff A."/>
            <person name="Ohm R.A."/>
            <person name="Martin F."/>
            <person name="Silar P."/>
            <person name="Natvig D.O."/>
            <person name="Lalanne C."/>
            <person name="Gautier V."/>
            <person name="Ament-Velasquez S.L."/>
            <person name="Kruys A."/>
            <person name="Hutchinson M.I."/>
            <person name="Powell A.J."/>
            <person name="Barry K."/>
            <person name="Miller A.N."/>
            <person name="Grigoriev I.V."/>
            <person name="Debuchy R."/>
            <person name="Gladieux P."/>
            <person name="Hiltunen Thoren M."/>
            <person name="Johannesson H."/>
        </authorList>
    </citation>
    <scope>NUCLEOTIDE SEQUENCE</scope>
    <source>
        <strain evidence="3">CBS 955.72</strain>
    </source>
</reference>
<dbReference type="Proteomes" id="UP001275084">
    <property type="component" value="Unassembled WGS sequence"/>
</dbReference>